<dbReference type="SUPFAM" id="SSF52091">
    <property type="entry name" value="SpoIIaa-like"/>
    <property type="match status" value="1"/>
</dbReference>
<keyword evidence="3" id="KW-1185">Reference proteome</keyword>
<organism evidence="2 3">
    <name type="scientific">Pseudomonas xionganensis</name>
    <dbReference type="NCBI Taxonomy" id="2654845"/>
    <lineage>
        <taxon>Bacteria</taxon>
        <taxon>Pseudomonadati</taxon>
        <taxon>Pseudomonadota</taxon>
        <taxon>Gammaproteobacteria</taxon>
        <taxon>Pseudomonadales</taxon>
        <taxon>Pseudomonadaceae</taxon>
        <taxon>Pseudomonas</taxon>
    </lineage>
</organism>
<reference evidence="2 3" key="1">
    <citation type="submission" date="2019-11" db="EMBL/GenBank/DDBJ databases">
        <title>Pseudomonas flavidum sp. nov., isolated from Baiyang Lake.</title>
        <authorList>
            <person name="Zhao Y."/>
        </authorList>
    </citation>
    <scope>NUCLEOTIDE SEQUENCE [LARGE SCALE GENOMIC DNA]</scope>
    <source>
        <strain evidence="3">R-22-3 w-18</strain>
    </source>
</reference>
<dbReference type="InterPro" id="IPR058548">
    <property type="entry name" value="MlaB-like_STAS"/>
</dbReference>
<dbReference type="InterPro" id="IPR052746">
    <property type="entry name" value="MlaB_ABC_Transporter"/>
</dbReference>
<dbReference type="EMBL" id="WKJZ01000001">
    <property type="protein sequence ID" value="MVW74748.1"/>
    <property type="molecule type" value="Genomic_DNA"/>
</dbReference>
<dbReference type="PROSITE" id="PS50801">
    <property type="entry name" value="STAS"/>
    <property type="match status" value="1"/>
</dbReference>
<sequence length="102" mass="10579">MSGAQIVEAEAGVLQLRGVLDHVSAPAVREQGGRLIRQLAQSSCVIDCAAVEKSSSVGLSLLLALMRDAQAAGKQLQVCGLPEDMREIASVSGLLELLPLGN</sequence>
<feature type="domain" description="STAS" evidence="1">
    <location>
        <begin position="13"/>
        <end position="102"/>
    </location>
</feature>
<evidence type="ECO:0000313" key="3">
    <source>
        <dbReference type="Proteomes" id="UP000429555"/>
    </source>
</evidence>
<dbReference type="Pfam" id="PF13466">
    <property type="entry name" value="STAS_2"/>
    <property type="match status" value="1"/>
</dbReference>
<gene>
    <name evidence="2" type="ORF">GJV18_05405</name>
</gene>
<protein>
    <submittedName>
        <fullName evidence="2">STAS domain-containing protein</fullName>
    </submittedName>
</protein>
<dbReference type="InterPro" id="IPR036513">
    <property type="entry name" value="STAS_dom_sf"/>
</dbReference>
<accession>A0A6I4KSN7</accession>
<dbReference type="Proteomes" id="UP000429555">
    <property type="component" value="Unassembled WGS sequence"/>
</dbReference>
<evidence type="ECO:0000313" key="2">
    <source>
        <dbReference type="EMBL" id="MVW74748.1"/>
    </source>
</evidence>
<dbReference type="Gene3D" id="3.30.750.24">
    <property type="entry name" value="STAS domain"/>
    <property type="match status" value="1"/>
</dbReference>
<dbReference type="AlphaFoldDB" id="A0A6I4KSN7"/>
<dbReference type="RefSeq" id="WP_160343682.1">
    <property type="nucleotide sequence ID" value="NZ_WKJZ01000001.1"/>
</dbReference>
<comment type="caution">
    <text evidence="2">The sequence shown here is derived from an EMBL/GenBank/DDBJ whole genome shotgun (WGS) entry which is preliminary data.</text>
</comment>
<proteinExistence type="predicted"/>
<name>A0A6I4KSN7_9PSED</name>
<dbReference type="PANTHER" id="PTHR35849">
    <property type="entry name" value="BLR2341 PROTEIN"/>
    <property type="match status" value="1"/>
</dbReference>
<dbReference type="PANTHER" id="PTHR35849:SF1">
    <property type="entry name" value="INTERMEMBRANE PHOSPHOLIPID TRANSPORT SYSTEM BINDING PROTEIN MLAB"/>
    <property type="match status" value="1"/>
</dbReference>
<dbReference type="InterPro" id="IPR002645">
    <property type="entry name" value="STAS_dom"/>
</dbReference>
<evidence type="ECO:0000259" key="1">
    <source>
        <dbReference type="PROSITE" id="PS50801"/>
    </source>
</evidence>